<dbReference type="InterPro" id="IPR005950">
    <property type="entry name" value="ModA"/>
</dbReference>
<dbReference type="AlphaFoldDB" id="A0A381TJU6"/>
<evidence type="ECO:0000256" key="2">
    <source>
        <dbReference type="ARBA" id="ARBA00022729"/>
    </source>
</evidence>
<evidence type="ECO:0008006" key="4">
    <source>
        <dbReference type="Google" id="ProtNLM"/>
    </source>
</evidence>
<dbReference type="SUPFAM" id="SSF53850">
    <property type="entry name" value="Periplasmic binding protein-like II"/>
    <property type="match status" value="1"/>
</dbReference>
<dbReference type="PANTHER" id="PTHR30632">
    <property type="entry name" value="MOLYBDATE-BINDING PERIPLASMIC PROTEIN"/>
    <property type="match status" value="1"/>
</dbReference>
<protein>
    <recommendedName>
        <fullName evidence="4">Molybdate ABC transporter substrate-binding protein</fullName>
    </recommendedName>
</protein>
<dbReference type="NCBIfam" id="TIGR01256">
    <property type="entry name" value="modA"/>
    <property type="match status" value="1"/>
</dbReference>
<dbReference type="GO" id="GO:0015689">
    <property type="term" value="P:molybdate ion transport"/>
    <property type="evidence" value="ECO:0007669"/>
    <property type="project" value="InterPro"/>
</dbReference>
<dbReference type="GO" id="GO:0030973">
    <property type="term" value="F:molybdate ion binding"/>
    <property type="evidence" value="ECO:0007669"/>
    <property type="project" value="TreeGrafter"/>
</dbReference>
<evidence type="ECO:0000313" key="3">
    <source>
        <dbReference type="EMBL" id="SVA16109.1"/>
    </source>
</evidence>
<accession>A0A381TJU6</accession>
<dbReference type="PROSITE" id="PS51257">
    <property type="entry name" value="PROKAR_LIPOPROTEIN"/>
    <property type="match status" value="1"/>
</dbReference>
<dbReference type="InterPro" id="IPR050682">
    <property type="entry name" value="ModA/WtpA"/>
</dbReference>
<name>A0A381TJU6_9ZZZZ</name>
<dbReference type="EMBL" id="UINC01004684">
    <property type="protein sequence ID" value="SVA16109.1"/>
    <property type="molecule type" value="Genomic_DNA"/>
</dbReference>
<dbReference type="Gene3D" id="3.40.190.10">
    <property type="entry name" value="Periplasmic binding protein-like II"/>
    <property type="match status" value="2"/>
</dbReference>
<dbReference type="Pfam" id="PF13531">
    <property type="entry name" value="SBP_bac_11"/>
    <property type="match status" value="1"/>
</dbReference>
<sequence length="258" mass="28405">MGKHTFFTMRKIKIVTTYFIVVFALLSVSSCHSNEDELVVFAAASLTDVLTEVKEKYELQNTTRVQYNFGGSQSLAVELSKGSPGHIFISAGEPPMEFLYNEMGSKISGVTNIATNSLVVVTNPQTADLLDYSSLADLDLISLADPNLAPAGVYSREFLVNTGLWSFLEDRFIFAADVRAALNYVKSGNVDAAIVYMTDGLTEPNLLIWDIVPPDSYTPISYPVAVIEAENRNQSGQIFVEFLVSPEIADIFHSYGFR</sequence>
<organism evidence="3">
    <name type="scientific">marine metagenome</name>
    <dbReference type="NCBI Taxonomy" id="408172"/>
    <lineage>
        <taxon>unclassified sequences</taxon>
        <taxon>metagenomes</taxon>
        <taxon>ecological metagenomes</taxon>
    </lineage>
</organism>
<dbReference type="PIRSF" id="PIRSF004846">
    <property type="entry name" value="ModA"/>
    <property type="match status" value="1"/>
</dbReference>
<evidence type="ECO:0000256" key="1">
    <source>
        <dbReference type="ARBA" id="ARBA00022723"/>
    </source>
</evidence>
<keyword evidence="1" id="KW-0479">Metal-binding</keyword>
<dbReference type="GO" id="GO:0046872">
    <property type="term" value="F:metal ion binding"/>
    <property type="evidence" value="ECO:0007669"/>
    <property type="project" value="UniProtKB-KW"/>
</dbReference>
<keyword evidence="2" id="KW-0732">Signal</keyword>
<gene>
    <name evidence="3" type="ORF">METZ01_LOCUS68963</name>
</gene>
<dbReference type="PANTHER" id="PTHR30632:SF0">
    <property type="entry name" value="SULFATE-BINDING PROTEIN"/>
    <property type="match status" value="1"/>
</dbReference>
<reference evidence="3" key="1">
    <citation type="submission" date="2018-05" db="EMBL/GenBank/DDBJ databases">
        <authorList>
            <person name="Lanie J.A."/>
            <person name="Ng W.-L."/>
            <person name="Kazmierczak K.M."/>
            <person name="Andrzejewski T.M."/>
            <person name="Davidsen T.M."/>
            <person name="Wayne K.J."/>
            <person name="Tettelin H."/>
            <person name="Glass J.I."/>
            <person name="Rusch D."/>
            <person name="Podicherti R."/>
            <person name="Tsui H.-C.T."/>
            <person name="Winkler M.E."/>
        </authorList>
    </citation>
    <scope>NUCLEOTIDE SEQUENCE</scope>
</reference>
<proteinExistence type="predicted"/>